<dbReference type="Proteomes" id="UP001622370">
    <property type="component" value="Unassembled WGS sequence"/>
</dbReference>
<name>A0ABW8Q8D3_9FLAO</name>
<sequence>MKYLNPFDYYLELKNIRKYVSTDYIPKRGVIPSKTQPKYKQKKKE</sequence>
<organism evidence="1 2">
    <name type="scientific">Capnocytophaga stomatis</name>
    <dbReference type="NCBI Taxonomy" id="1848904"/>
    <lineage>
        <taxon>Bacteria</taxon>
        <taxon>Pseudomonadati</taxon>
        <taxon>Bacteroidota</taxon>
        <taxon>Flavobacteriia</taxon>
        <taxon>Flavobacteriales</taxon>
        <taxon>Flavobacteriaceae</taxon>
        <taxon>Capnocytophaga</taxon>
    </lineage>
</organism>
<dbReference type="RefSeq" id="WP_405253640.1">
    <property type="nucleotide sequence ID" value="NZ_JBJGWE010000001.1"/>
</dbReference>
<dbReference type="EMBL" id="JBJGWJ010000001">
    <property type="protein sequence ID" value="MFK8292608.1"/>
    <property type="molecule type" value="Genomic_DNA"/>
</dbReference>
<keyword evidence="2" id="KW-1185">Reference proteome</keyword>
<evidence type="ECO:0000313" key="2">
    <source>
        <dbReference type="Proteomes" id="UP001622370"/>
    </source>
</evidence>
<reference evidence="1 2" key="1">
    <citation type="journal article" date="2016" name="Sci. Rep.">
        <title>Whole genome sequencing identifies a novel species of the genus Capnocytophaga isolated from dog and cat bite wounds in humans.</title>
        <authorList>
            <person name="Zangenah S."/>
            <person name="Abbasi N."/>
            <person name="Andersson A.F."/>
            <person name="Bergman P."/>
        </authorList>
    </citation>
    <scope>NUCLEOTIDE SEQUENCE [LARGE SCALE GENOMIC DNA]</scope>
    <source>
        <strain evidence="1 2">W5</strain>
    </source>
</reference>
<comment type="caution">
    <text evidence="1">The sequence shown here is derived from an EMBL/GenBank/DDBJ whole genome shotgun (WGS) entry which is preliminary data.</text>
</comment>
<proteinExistence type="predicted"/>
<protein>
    <submittedName>
        <fullName evidence="1">Uncharacterized protein</fullName>
    </submittedName>
</protein>
<gene>
    <name evidence="1" type="ORF">ACI76L_02310</name>
</gene>
<accession>A0ABW8Q8D3</accession>
<evidence type="ECO:0000313" key="1">
    <source>
        <dbReference type="EMBL" id="MFK8292608.1"/>
    </source>
</evidence>